<dbReference type="GO" id="GO:0006310">
    <property type="term" value="P:DNA recombination"/>
    <property type="evidence" value="ECO:0007669"/>
    <property type="project" value="UniProtKB-UniRule"/>
</dbReference>
<keyword evidence="4 13" id="KW-0479">Metal-binding</keyword>
<dbReference type="PANTHER" id="PTHR30194:SF3">
    <property type="entry name" value="CROSSOVER JUNCTION ENDODEOXYRIBONUCLEASE RUVC"/>
    <property type="match status" value="1"/>
</dbReference>
<feature type="binding site" evidence="13">
    <location>
        <position position="72"/>
    </location>
    <ligand>
        <name>Mg(2+)</name>
        <dbReference type="ChEBI" id="CHEBI:18420"/>
        <label>2</label>
    </ligand>
</feature>
<comment type="subcellular location">
    <subcellularLocation>
        <location evidence="13">Cytoplasm</location>
    </subcellularLocation>
</comment>
<evidence type="ECO:0000256" key="11">
    <source>
        <dbReference type="ARBA" id="ARBA00023204"/>
    </source>
</evidence>
<dbReference type="GO" id="GO:0003677">
    <property type="term" value="F:DNA binding"/>
    <property type="evidence" value="ECO:0007669"/>
    <property type="project" value="UniProtKB-KW"/>
</dbReference>
<gene>
    <name evidence="13 15" type="primary">ruvC</name>
    <name evidence="15" type="ORF">KC909_04215</name>
</gene>
<sequence length="160" mass="17460">MSSLSKIVLGIDCGTAIVGWSVIGVKGNKFEHKGHGAITTEKGNDMSLRLKKIYEELLIIIEKYKPTEMAIEELFFFKNKTTVITVSQGRGVTVLAGAMKGLPVYGYTPLQVKQAVTGYGRAEKDQVKFMVSKILGLKDPPKLDDINDALAVSICHINST</sequence>
<dbReference type="PRINTS" id="PR00696">
    <property type="entry name" value="RSOLVASERUVC"/>
</dbReference>
<dbReference type="GO" id="GO:0008821">
    <property type="term" value="F:crossover junction DNA endonuclease activity"/>
    <property type="evidence" value="ECO:0007669"/>
    <property type="project" value="UniProtKB-UniRule"/>
</dbReference>
<evidence type="ECO:0000313" key="15">
    <source>
        <dbReference type="EMBL" id="MCA9383546.1"/>
    </source>
</evidence>
<proteinExistence type="inferred from homology"/>
<dbReference type="SUPFAM" id="SSF53098">
    <property type="entry name" value="Ribonuclease H-like"/>
    <property type="match status" value="1"/>
</dbReference>
<evidence type="ECO:0000256" key="1">
    <source>
        <dbReference type="ARBA" id="ARBA00009518"/>
    </source>
</evidence>
<evidence type="ECO:0000256" key="4">
    <source>
        <dbReference type="ARBA" id="ARBA00022723"/>
    </source>
</evidence>
<comment type="caution">
    <text evidence="15">The sequence shown here is derived from an EMBL/GenBank/DDBJ whole genome shotgun (WGS) entry which is preliminary data.</text>
</comment>
<dbReference type="GO" id="GO:0000287">
    <property type="term" value="F:magnesium ion binding"/>
    <property type="evidence" value="ECO:0007669"/>
    <property type="project" value="UniProtKB-UniRule"/>
</dbReference>
<name>A0A955RJ32_9BACT</name>
<dbReference type="CDD" id="cd16962">
    <property type="entry name" value="RuvC"/>
    <property type="match status" value="1"/>
</dbReference>
<evidence type="ECO:0000313" key="16">
    <source>
        <dbReference type="Proteomes" id="UP000783287"/>
    </source>
</evidence>
<dbReference type="InterPro" id="IPR012337">
    <property type="entry name" value="RNaseH-like_sf"/>
</dbReference>
<keyword evidence="3 13" id="KW-0540">Nuclease</keyword>
<keyword evidence="6 13" id="KW-0227">DNA damage</keyword>
<keyword evidence="5 13" id="KW-0255">Endonuclease</keyword>
<reference evidence="15" key="1">
    <citation type="submission" date="2020-04" db="EMBL/GenBank/DDBJ databases">
        <authorList>
            <person name="Zhang T."/>
        </authorList>
    </citation>
    <scope>NUCLEOTIDE SEQUENCE</scope>
    <source>
        <strain evidence="15">HKST-UBA14</strain>
    </source>
</reference>
<dbReference type="Gene3D" id="3.30.420.10">
    <property type="entry name" value="Ribonuclease H-like superfamily/Ribonuclease H"/>
    <property type="match status" value="1"/>
</dbReference>
<keyword evidence="10 13" id="KW-0233">DNA recombination</keyword>
<comment type="function">
    <text evidence="13">The RuvA-RuvB-RuvC complex processes Holliday junction (HJ) DNA during genetic recombination and DNA repair. Endonuclease that resolves HJ intermediates. Cleaves cruciform DNA by making single-stranded nicks across the HJ at symmetrical positions within the homologous arms, yielding a 5'-phosphate and a 3'-hydroxyl group; requires a central core of homology in the junction. The consensus cleavage sequence is 5'-(A/T)TT(C/G)-3'. Cleavage occurs on the 3'-side of the TT dinucleotide at the point of strand exchange. HJ branch migration catalyzed by RuvA-RuvB allows RuvC to scan DNA until it finds its consensus sequence, where it cleaves and resolves the cruciform DNA.</text>
</comment>
<organism evidence="15 16">
    <name type="scientific">Candidatus Dojkabacteria bacterium</name>
    <dbReference type="NCBI Taxonomy" id="2099670"/>
    <lineage>
        <taxon>Bacteria</taxon>
        <taxon>Candidatus Dojkabacteria</taxon>
    </lineage>
</organism>
<dbReference type="HAMAP" id="MF_00034">
    <property type="entry name" value="RuvC"/>
    <property type="match status" value="1"/>
</dbReference>
<accession>A0A955RJ32</accession>
<dbReference type="GO" id="GO:0005737">
    <property type="term" value="C:cytoplasm"/>
    <property type="evidence" value="ECO:0007669"/>
    <property type="project" value="UniProtKB-SubCell"/>
</dbReference>
<protein>
    <recommendedName>
        <fullName evidence="13 14">Crossover junction endodeoxyribonuclease RuvC</fullName>
        <ecNumber evidence="13 14">3.1.21.10</ecNumber>
    </recommendedName>
    <alternativeName>
        <fullName evidence="13">Holliday junction nuclease RuvC</fullName>
    </alternativeName>
    <alternativeName>
        <fullName evidence="13">Holliday junction resolvase RuvC</fullName>
    </alternativeName>
</protein>
<dbReference type="GO" id="GO:0048476">
    <property type="term" value="C:Holliday junction resolvase complex"/>
    <property type="evidence" value="ECO:0007669"/>
    <property type="project" value="UniProtKB-UniRule"/>
</dbReference>
<evidence type="ECO:0000256" key="14">
    <source>
        <dbReference type="NCBIfam" id="TIGR00228"/>
    </source>
</evidence>
<dbReference type="InterPro" id="IPR002176">
    <property type="entry name" value="X-over_junc_endoDNase_RuvC"/>
</dbReference>
<keyword evidence="7 13" id="KW-0378">Hydrolase</keyword>
<dbReference type="NCBIfam" id="TIGR00228">
    <property type="entry name" value="ruvC"/>
    <property type="match status" value="1"/>
</dbReference>
<comment type="catalytic activity">
    <reaction evidence="12 13">
        <text>Endonucleolytic cleavage at a junction such as a reciprocal single-stranded crossover between two homologous DNA duplexes (Holliday junction).</text>
        <dbReference type="EC" id="3.1.21.10"/>
    </reaction>
</comment>
<dbReference type="EC" id="3.1.21.10" evidence="13 14"/>
<evidence type="ECO:0000256" key="2">
    <source>
        <dbReference type="ARBA" id="ARBA00022490"/>
    </source>
</evidence>
<keyword evidence="9 13" id="KW-0238">DNA-binding</keyword>
<evidence type="ECO:0000256" key="9">
    <source>
        <dbReference type="ARBA" id="ARBA00023125"/>
    </source>
</evidence>
<comment type="similarity">
    <text evidence="1 13">Belongs to the RuvC family.</text>
</comment>
<feature type="binding site" evidence="13">
    <location>
        <position position="12"/>
    </location>
    <ligand>
        <name>Mg(2+)</name>
        <dbReference type="ChEBI" id="CHEBI:18420"/>
        <label>1</label>
    </ligand>
</feature>
<keyword evidence="8 13" id="KW-0460">Magnesium</keyword>
<dbReference type="FunFam" id="3.30.420.10:FF:000002">
    <property type="entry name" value="Crossover junction endodeoxyribonuclease RuvC"/>
    <property type="match status" value="1"/>
</dbReference>
<feature type="binding site" evidence="13">
    <location>
        <position position="145"/>
    </location>
    <ligand>
        <name>Mg(2+)</name>
        <dbReference type="ChEBI" id="CHEBI:18420"/>
        <label>1</label>
    </ligand>
</feature>
<dbReference type="AlphaFoldDB" id="A0A955RJ32"/>
<evidence type="ECO:0000256" key="6">
    <source>
        <dbReference type="ARBA" id="ARBA00022763"/>
    </source>
</evidence>
<dbReference type="PANTHER" id="PTHR30194">
    <property type="entry name" value="CROSSOVER JUNCTION ENDODEOXYRIBONUCLEASE RUVC"/>
    <property type="match status" value="1"/>
</dbReference>
<dbReference type="InterPro" id="IPR036397">
    <property type="entry name" value="RNaseH_sf"/>
</dbReference>
<keyword evidence="2 13" id="KW-0963">Cytoplasm</keyword>
<evidence type="ECO:0000256" key="7">
    <source>
        <dbReference type="ARBA" id="ARBA00022801"/>
    </source>
</evidence>
<comment type="cofactor">
    <cofactor evidence="13">
        <name>Mg(2+)</name>
        <dbReference type="ChEBI" id="CHEBI:18420"/>
    </cofactor>
    <text evidence="13">Binds 2 Mg(2+) ion per subunit.</text>
</comment>
<evidence type="ECO:0000256" key="13">
    <source>
        <dbReference type="HAMAP-Rule" id="MF_00034"/>
    </source>
</evidence>
<evidence type="ECO:0000256" key="3">
    <source>
        <dbReference type="ARBA" id="ARBA00022722"/>
    </source>
</evidence>
<dbReference type="Proteomes" id="UP000783287">
    <property type="component" value="Unassembled WGS sequence"/>
</dbReference>
<comment type="subunit">
    <text evidence="13">Homodimer which binds Holliday junction (HJ) DNA. The HJ becomes 2-fold symmetrical on binding to RuvC with unstacked arms; it has a different conformation from HJ DNA in complex with RuvA. In the full resolvosome a probable DNA-RuvA(4)-RuvB(12)-RuvC(2) complex forms which resolves the HJ.</text>
</comment>
<reference evidence="15" key="2">
    <citation type="journal article" date="2021" name="Microbiome">
        <title>Successional dynamics and alternative stable states in a saline activated sludge microbial community over 9 years.</title>
        <authorList>
            <person name="Wang Y."/>
            <person name="Ye J."/>
            <person name="Ju F."/>
            <person name="Liu L."/>
            <person name="Boyd J.A."/>
            <person name="Deng Y."/>
            <person name="Parks D.H."/>
            <person name="Jiang X."/>
            <person name="Yin X."/>
            <person name="Woodcroft B.J."/>
            <person name="Tyson G.W."/>
            <person name="Hugenholtz P."/>
            <person name="Polz M.F."/>
            <person name="Zhang T."/>
        </authorList>
    </citation>
    <scope>NUCLEOTIDE SEQUENCE</scope>
    <source>
        <strain evidence="15">HKST-UBA14</strain>
    </source>
</reference>
<evidence type="ECO:0000256" key="12">
    <source>
        <dbReference type="ARBA" id="ARBA00029354"/>
    </source>
</evidence>
<feature type="active site" evidence="13">
    <location>
        <position position="12"/>
    </location>
</feature>
<evidence type="ECO:0000256" key="5">
    <source>
        <dbReference type="ARBA" id="ARBA00022759"/>
    </source>
</evidence>
<keyword evidence="11 13" id="KW-0234">DNA repair</keyword>
<dbReference type="Pfam" id="PF02075">
    <property type="entry name" value="RuvC"/>
    <property type="match status" value="1"/>
</dbReference>
<dbReference type="EMBL" id="JAGQLK010000087">
    <property type="protein sequence ID" value="MCA9383546.1"/>
    <property type="molecule type" value="Genomic_DNA"/>
</dbReference>
<feature type="active site" evidence="13">
    <location>
        <position position="72"/>
    </location>
</feature>
<feature type="active site" evidence="13">
    <location>
        <position position="145"/>
    </location>
</feature>
<evidence type="ECO:0000256" key="8">
    <source>
        <dbReference type="ARBA" id="ARBA00022842"/>
    </source>
</evidence>
<dbReference type="NCBIfam" id="NF000711">
    <property type="entry name" value="PRK00039.2-1"/>
    <property type="match status" value="1"/>
</dbReference>
<evidence type="ECO:0000256" key="10">
    <source>
        <dbReference type="ARBA" id="ARBA00023172"/>
    </source>
</evidence>
<dbReference type="GO" id="GO:0006281">
    <property type="term" value="P:DNA repair"/>
    <property type="evidence" value="ECO:0007669"/>
    <property type="project" value="UniProtKB-UniRule"/>
</dbReference>